<gene>
    <name evidence="1" type="ORF">G2W53_020591</name>
</gene>
<comment type="caution">
    <text evidence="1">The sequence shown here is derived from an EMBL/GenBank/DDBJ whole genome shotgun (WGS) entry which is preliminary data.</text>
</comment>
<reference evidence="1" key="1">
    <citation type="submission" date="2020-09" db="EMBL/GenBank/DDBJ databases">
        <title>Genome-Enabled Discovery of Anthraquinone Biosynthesis in Senna tora.</title>
        <authorList>
            <person name="Kang S.-H."/>
            <person name="Pandey R.P."/>
            <person name="Lee C.-M."/>
            <person name="Sim J.-S."/>
            <person name="Jeong J.-T."/>
            <person name="Choi B.-S."/>
            <person name="Jung M."/>
            <person name="Ginzburg D."/>
            <person name="Zhao K."/>
            <person name="Won S.Y."/>
            <person name="Oh T.-J."/>
            <person name="Yu Y."/>
            <person name="Kim N.-H."/>
            <person name="Lee O.R."/>
            <person name="Lee T.-H."/>
            <person name="Bashyal P."/>
            <person name="Kim T.-S."/>
            <person name="Lee W.-H."/>
            <person name="Kawkins C."/>
            <person name="Kim C.-K."/>
            <person name="Kim J.S."/>
            <person name="Ahn B.O."/>
            <person name="Rhee S.Y."/>
            <person name="Sohng J.K."/>
        </authorList>
    </citation>
    <scope>NUCLEOTIDE SEQUENCE</scope>
    <source>
        <tissue evidence="1">Leaf</tissue>
    </source>
</reference>
<dbReference type="Proteomes" id="UP000634136">
    <property type="component" value="Unassembled WGS sequence"/>
</dbReference>
<name>A0A834TWN3_9FABA</name>
<proteinExistence type="predicted"/>
<keyword evidence="2" id="KW-1185">Reference proteome</keyword>
<dbReference type="EMBL" id="JAAIUW010000006">
    <property type="protein sequence ID" value="KAF7829427.1"/>
    <property type="molecule type" value="Genomic_DNA"/>
</dbReference>
<sequence length="27" mass="3026">MTVVGNRKAVSRELLPRVIEDDFPIVA</sequence>
<protein>
    <submittedName>
        <fullName evidence="1">Uncharacterized protein</fullName>
    </submittedName>
</protein>
<organism evidence="1 2">
    <name type="scientific">Senna tora</name>
    <dbReference type="NCBI Taxonomy" id="362788"/>
    <lineage>
        <taxon>Eukaryota</taxon>
        <taxon>Viridiplantae</taxon>
        <taxon>Streptophyta</taxon>
        <taxon>Embryophyta</taxon>
        <taxon>Tracheophyta</taxon>
        <taxon>Spermatophyta</taxon>
        <taxon>Magnoliopsida</taxon>
        <taxon>eudicotyledons</taxon>
        <taxon>Gunneridae</taxon>
        <taxon>Pentapetalae</taxon>
        <taxon>rosids</taxon>
        <taxon>fabids</taxon>
        <taxon>Fabales</taxon>
        <taxon>Fabaceae</taxon>
        <taxon>Caesalpinioideae</taxon>
        <taxon>Cassia clade</taxon>
        <taxon>Senna</taxon>
    </lineage>
</organism>
<dbReference type="AlphaFoldDB" id="A0A834TWN3"/>
<evidence type="ECO:0000313" key="2">
    <source>
        <dbReference type="Proteomes" id="UP000634136"/>
    </source>
</evidence>
<accession>A0A834TWN3</accession>
<evidence type="ECO:0000313" key="1">
    <source>
        <dbReference type="EMBL" id="KAF7829427.1"/>
    </source>
</evidence>